<dbReference type="PROSITE" id="PS50006">
    <property type="entry name" value="FHA_DOMAIN"/>
    <property type="match status" value="1"/>
</dbReference>
<feature type="compositionally biased region" description="Polar residues" evidence="7">
    <location>
        <begin position="423"/>
        <end position="434"/>
    </location>
</feature>
<comment type="caution">
    <text evidence="9">The sequence shown here is derived from an EMBL/GenBank/DDBJ whole genome shotgun (WGS) entry which is preliminary data.</text>
</comment>
<dbReference type="PANTHER" id="PTHR21603:SF18">
    <property type="entry name" value="ANTIGEN KI-67-LIKE PROTEIN"/>
    <property type="match status" value="1"/>
</dbReference>
<accession>A0ABQ7K073</accession>
<feature type="compositionally biased region" description="Polar residues" evidence="7">
    <location>
        <begin position="888"/>
        <end position="899"/>
    </location>
</feature>
<feature type="region of interest" description="Disordered" evidence="7">
    <location>
        <begin position="888"/>
        <end position="924"/>
    </location>
</feature>
<feature type="compositionally biased region" description="Acidic residues" evidence="7">
    <location>
        <begin position="1142"/>
        <end position="1166"/>
    </location>
</feature>
<dbReference type="Pfam" id="PF15276">
    <property type="entry name" value="PP1_bind"/>
    <property type="match status" value="1"/>
</dbReference>
<name>A0ABQ7K073_9FUNG</name>
<comment type="subcellular location">
    <subcellularLocation>
        <location evidence="1">Nucleus</location>
    </subcellularLocation>
</comment>
<dbReference type="SMART" id="SM00240">
    <property type="entry name" value="FHA"/>
    <property type="match status" value="1"/>
</dbReference>
<dbReference type="PANTHER" id="PTHR21603">
    <property type="entry name" value="ANTIGEN KI-67-LIKE PROTEIN"/>
    <property type="match status" value="1"/>
</dbReference>
<dbReference type="SUPFAM" id="SSF49879">
    <property type="entry name" value="SMAD/FHA domain"/>
    <property type="match status" value="1"/>
</dbReference>
<organism evidence="9 10">
    <name type="scientific">Linnemannia gamsii</name>
    <dbReference type="NCBI Taxonomy" id="64522"/>
    <lineage>
        <taxon>Eukaryota</taxon>
        <taxon>Fungi</taxon>
        <taxon>Fungi incertae sedis</taxon>
        <taxon>Mucoromycota</taxon>
        <taxon>Mortierellomycotina</taxon>
        <taxon>Mortierellomycetes</taxon>
        <taxon>Mortierellales</taxon>
        <taxon>Mortierellaceae</taxon>
        <taxon>Linnemannia</taxon>
    </lineage>
</organism>
<keyword evidence="6" id="KW-0131">Cell cycle</keyword>
<evidence type="ECO:0000256" key="2">
    <source>
        <dbReference type="ARBA" id="ARBA00022499"/>
    </source>
</evidence>
<feature type="compositionally biased region" description="Polar residues" evidence="7">
    <location>
        <begin position="77"/>
        <end position="90"/>
    </location>
</feature>
<dbReference type="Proteomes" id="UP001194696">
    <property type="component" value="Unassembled WGS sequence"/>
</dbReference>
<gene>
    <name evidence="9" type="primary">MKI67</name>
    <name evidence="9" type="ORF">BGZ96_007537</name>
</gene>
<proteinExistence type="predicted"/>
<feature type="compositionally biased region" description="Acidic residues" evidence="7">
    <location>
        <begin position="777"/>
        <end position="795"/>
    </location>
</feature>
<feature type="region of interest" description="Disordered" evidence="7">
    <location>
        <begin position="704"/>
        <end position="847"/>
    </location>
</feature>
<evidence type="ECO:0000256" key="6">
    <source>
        <dbReference type="ARBA" id="ARBA00023306"/>
    </source>
</evidence>
<feature type="region of interest" description="Disordered" evidence="7">
    <location>
        <begin position="1"/>
        <end position="90"/>
    </location>
</feature>
<feature type="compositionally biased region" description="Basic and acidic residues" evidence="7">
    <location>
        <begin position="1061"/>
        <end position="1077"/>
    </location>
</feature>
<feature type="compositionally biased region" description="Basic and acidic residues" evidence="7">
    <location>
        <begin position="352"/>
        <end position="361"/>
    </location>
</feature>
<dbReference type="InterPro" id="IPR029334">
    <property type="entry name" value="PP1-bd"/>
</dbReference>
<dbReference type="CDD" id="cd22673">
    <property type="entry name" value="FHA_Ki67"/>
    <property type="match status" value="1"/>
</dbReference>
<evidence type="ECO:0000313" key="9">
    <source>
        <dbReference type="EMBL" id="KAG0288717.1"/>
    </source>
</evidence>
<feature type="compositionally biased region" description="Polar residues" evidence="7">
    <location>
        <begin position="454"/>
        <end position="478"/>
    </location>
</feature>
<protein>
    <submittedName>
        <fullName evidence="9">Antigen identified by monoclonal antibody Ki-67</fullName>
    </submittedName>
</protein>
<feature type="compositionally biased region" description="Polar residues" evidence="7">
    <location>
        <begin position="506"/>
        <end position="521"/>
    </location>
</feature>
<keyword evidence="4" id="KW-0832">Ubl conjugation</keyword>
<evidence type="ECO:0000256" key="7">
    <source>
        <dbReference type="SAM" id="MobiDB-lite"/>
    </source>
</evidence>
<feature type="region of interest" description="Disordered" evidence="7">
    <location>
        <begin position="641"/>
        <end position="690"/>
    </location>
</feature>
<keyword evidence="10" id="KW-1185">Reference proteome</keyword>
<dbReference type="EMBL" id="JAAAIM010000391">
    <property type="protein sequence ID" value="KAG0288717.1"/>
    <property type="molecule type" value="Genomic_DNA"/>
</dbReference>
<feature type="region of interest" description="Disordered" evidence="7">
    <location>
        <begin position="314"/>
        <end position="403"/>
    </location>
</feature>
<dbReference type="InterPro" id="IPR008984">
    <property type="entry name" value="SMAD_FHA_dom_sf"/>
</dbReference>
<keyword evidence="5" id="KW-0539">Nucleus</keyword>
<feature type="compositionally biased region" description="Polar residues" evidence="7">
    <location>
        <begin position="556"/>
        <end position="571"/>
    </location>
</feature>
<keyword evidence="3" id="KW-0597">Phosphoprotein</keyword>
<feature type="compositionally biased region" description="Acidic residues" evidence="7">
    <location>
        <begin position="1229"/>
        <end position="1242"/>
    </location>
</feature>
<dbReference type="InterPro" id="IPR000253">
    <property type="entry name" value="FHA_dom"/>
</dbReference>
<sequence length="1254" mass="135888">MSDTPKSPARRQLRKSALQASPFGAPVKSFLKATPSITSSSSSAYSTPTTARIKPVSPTMPSVTATEQAEADAQEEGSTSPLDSPSSRKSARLSNMYKNVDLNVTPKKPPTTPKSKTHLKIGVWGHIVGLKKQDMSEYCRFPIDKSYCSFGRGGNNDVPVPFESVSDMHCKLIRREDGEVWLKDTSNVGTLLNNVLVHDTARPIEHNDIMTIAGRSFRFESTMSTPRPPLQATDGNTTPGRHIKSIQMSFNSDISALAEAPSPTAGRISTTPKRNLSRSTAALESSLGLFTPNSAAKLSSLLVSPKPIPLPAFLKSPRKSTTSIHKPSMASIAATTTDDQQESEDNAGYRTPTKEKRKSPDDFYTEVGRTPKKVSFGPDLNPEIFSKNNPPNTPVKRGEHQPLTASTPSFMAKLAAAGGTPKSILTPSRSSRTNVFHGLEKPTPLKFKLFSPELQKTVTTPKNQARTEQDIPSSASRKSASEQDESASDSSGGNDSDDSLREKIGSASTVSPFIVSTTATELENFRGAVDEEDDDDDESPPSTPTRTPAARQASAGLSTPSRSRLQLSNQDIPEEHLHHSYKLHASPLQPDADNPFISRNELRGDSPSHSPTIAVVQRHHPDMTDAIEEELDTPLVAEAELPAETVPETATPDVDIPDTSPVHTPVRNRTKDDQKSKVTPGRNTPGSASRLALLQLSAQKIRGLPDLLQSTSSTTFTRESTETVPTVPESSTDEVERQDGSADEEVTPVAAKADSDVATEQAEEEATLMVLESGNEVADDPTEDEDKDEEEEDQIPEPMVKDDNESVGDEAEPEADDALAKDHAQYSRVWPSSGADSKRRMSAPAASTILRPQSPIFNGLRGVFRTPQKVVETCFAGFSGFRNFVMTPTRSPKQPSTELFASLPKSESQSDKGDGNPFQVKLDDTKEEEAVETLDVQEITTTNGSVQRGPELSEFTFSIGAGEQKTSAEDNADRSTDEMETAANARRSIRPTSTVTTPKRRISSHKDALALLTGHSGELSPKSKEFTFATDSLEQIKARGRRSDVFPQKRTVAKRSLSQSGDKEEAKNETDDKDGSNRRRRTISMFEFIAAVSPSTTTPITATVKGSSVDAEVESKEQCNGAGDGDDAEQAELLRLLGEGADSGEDEDESANEGVVESEGDSSYDDLFDRGIEEDASSEPDEALLVASVKVSPQRKSESFRSNGSTPTKRRQSFRSRLGSSSPGFGLYEGDEDEEDDEEDEVMMISPKRIRVLE</sequence>
<feature type="domain" description="FHA" evidence="8">
    <location>
        <begin position="148"/>
        <end position="197"/>
    </location>
</feature>
<feature type="region of interest" description="Disordered" evidence="7">
    <location>
        <begin position="957"/>
        <end position="1024"/>
    </location>
</feature>
<evidence type="ECO:0000256" key="1">
    <source>
        <dbReference type="ARBA" id="ARBA00004123"/>
    </source>
</evidence>
<feature type="compositionally biased region" description="Low complexity" evidence="7">
    <location>
        <begin position="544"/>
        <end position="555"/>
    </location>
</feature>
<evidence type="ECO:0000256" key="5">
    <source>
        <dbReference type="ARBA" id="ARBA00023242"/>
    </source>
</evidence>
<reference evidence="9 10" key="1">
    <citation type="journal article" date="2020" name="Fungal Divers.">
        <title>Resolving the Mortierellaceae phylogeny through synthesis of multi-gene phylogenetics and phylogenomics.</title>
        <authorList>
            <person name="Vandepol N."/>
            <person name="Liber J."/>
            <person name="Desiro A."/>
            <person name="Na H."/>
            <person name="Kennedy M."/>
            <person name="Barry K."/>
            <person name="Grigoriev I.V."/>
            <person name="Miller A.N."/>
            <person name="O'Donnell K."/>
            <person name="Stajich J.E."/>
            <person name="Bonito G."/>
        </authorList>
    </citation>
    <scope>NUCLEOTIDE SEQUENCE [LARGE SCALE GENOMIC DNA]</scope>
    <source>
        <strain evidence="9 10">AD045</strain>
    </source>
</reference>
<feature type="compositionally biased region" description="Basic and acidic residues" evidence="7">
    <location>
        <begin position="966"/>
        <end position="977"/>
    </location>
</feature>
<evidence type="ECO:0000313" key="10">
    <source>
        <dbReference type="Proteomes" id="UP001194696"/>
    </source>
</evidence>
<feature type="compositionally biased region" description="Acidic residues" evidence="7">
    <location>
        <begin position="805"/>
        <end position="817"/>
    </location>
</feature>
<evidence type="ECO:0000256" key="3">
    <source>
        <dbReference type="ARBA" id="ARBA00022553"/>
    </source>
</evidence>
<evidence type="ECO:0000259" key="8">
    <source>
        <dbReference type="PROSITE" id="PS50006"/>
    </source>
</evidence>
<feature type="region of interest" description="Disordered" evidence="7">
    <location>
        <begin position="418"/>
        <end position="612"/>
    </location>
</feature>
<evidence type="ECO:0000256" key="4">
    <source>
        <dbReference type="ARBA" id="ARBA00022843"/>
    </source>
</evidence>
<dbReference type="Gene3D" id="2.60.200.20">
    <property type="match status" value="1"/>
</dbReference>
<keyword evidence="2" id="KW-1017">Isopeptide bond</keyword>
<feature type="compositionally biased region" description="Polar residues" evidence="7">
    <location>
        <begin position="1093"/>
        <end position="1106"/>
    </location>
</feature>
<feature type="region of interest" description="Disordered" evidence="7">
    <location>
        <begin position="1038"/>
        <end position="1254"/>
    </location>
</feature>
<feature type="compositionally biased region" description="Low complexity" evidence="7">
    <location>
        <begin position="33"/>
        <end position="51"/>
    </location>
</feature>
<feature type="compositionally biased region" description="Acidic residues" evidence="7">
    <location>
        <begin position="530"/>
        <end position="539"/>
    </location>
</feature>
<dbReference type="Pfam" id="PF00498">
    <property type="entry name" value="FHA"/>
    <property type="match status" value="1"/>
</dbReference>